<evidence type="ECO:0000313" key="1">
    <source>
        <dbReference type="EMBL" id="MFC4455317.1"/>
    </source>
</evidence>
<comment type="caution">
    <text evidence="1">The sequence shown here is derived from an EMBL/GenBank/DDBJ whole genome shotgun (WGS) entry which is preliminary data.</text>
</comment>
<evidence type="ECO:0000313" key="2">
    <source>
        <dbReference type="Proteomes" id="UP001595939"/>
    </source>
</evidence>
<dbReference type="EMBL" id="JBHSEG010000009">
    <property type="protein sequence ID" value="MFC4455317.1"/>
    <property type="molecule type" value="Genomic_DNA"/>
</dbReference>
<reference evidence="2" key="1">
    <citation type="journal article" date="2019" name="Int. J. Syst. Evol. Microbiol.">
        <title>The Global Catalogue of Microorganisms (GCM) 10K type strain sequencing project: providing services to taxonomists for standard genome sequencing and annotation.</title>
        <authorList>
            <consortium name="The Broad Institute Genomics Platform"/>
            <consortium name="The Broad Institute Genome Sequencing Center for Infectious Disease"/>
            <person name="Wu L."/>
            <person name="Ma J."/>
        </authorList>
    </citation>
    <scope>NUCLEOTIDE SEQUENCE [LARGE SCALE GENOMIC DNA]</scope>
    <source>
        <strain evidence="2">CCUG 39970</strain>
    </source>
</reference>
<sequence length="218" mass="23281">MVVLTTVPAVAAAPAVPDQLLPRQNMPASIVAFGATRAIAAIEARLTAAVQQDQAWFTALISATPEGEPLPYSPRFGITEAEYDQVLHAQPVLSQTGSTTLKVTADARTVTFGKSAGAELLAGVTVDLVKNVVRTPLGTTTEGKPFDVPDDDTLGPRSGVQWAFLQGSDPSRNVTRAKFTLTHLNRTDEVLLDYQVTVIKDGKAVRNEEVLLTYPATR</sequence>
<name>A0ABV8YBI6_9DEIO</name>
<proteinExistence type="predicted"/>
<dbReference type="RefSeq" id="WP_380130028.1">
    <property type="nucleotide sequence ID" value="NZ_JBHSEG010000009.1"/>
</dbReference>
<organism evidence="1 2">
    <name type="scientific">Deinococcus sonorensis</name>
    <dbReference type="NCBI Taxonomy" id="309891"/>
    <lineage>
        <taxon>Bacteria</taxon>
        <taxon>Thermotogati</taxon>
        <taxon>Deinococcota</taxon>
        <taxon>Deinococci</taxon>
        <taxon>Deinococcales</taxon>
        <taxon>Deinococcaceae</taxon>
        <taxon>Deinococcus</taxon>
    </lineage>
</organism>
<keyword evidence="2" id="KW-1185">Reference proteome</keyword>
<gene>
    <name evidence="1" type="ORF">ACFO0P_16190</name>
</gene>
<accession>A0ABV8YBI6</accession>
<dbReference type="Proteomes" id="UP001595939">
    <property type="component" value="Unassembled WGS sequence"/>
</dbReference>
<protein>
    <submittedName>
        <fullName evidence="1">Uncharacterized protein</fullName>
    </submittedName>
</protein>